<dbReference type="GO" id="GO:0042128">
    <property type="term" value="P:nitrate assimilation"/>
    <property type="evidence" value="ECO:0007669"/>
    <property type="project" value="UniProtKB-KW"/>
</dbReference>
<feature type="transmembrane region" description="Helical" evidence="7">
    <location>
        <begin position="218"/>
        <end position="238"/>
    </location>
</feature>
<feature type="transmembrane region" description="Helical" evidence="7">
    <location>
        <begin position="138"/>
        <end position="156"/>
    </location>
</feature>
<sequence length="496" mass="54922">MKSTNSLSQSHRILFLNTLAFTICFACWTLNGVLVTFLVDNGIFKWDVVQVGWLLGIPILTGSIMRLPIGMLTDKYGGKYVFSLLLLLCSIPLFLLPLADSFFMFAVLSFMFGMVGTSFAVGIGFTSIWYPKEWQGRALGIFGMGNAGAAITTFMAPSLLNQFSIEDPQNGWKLLPVIYGVALLVIGVLFLIFTKNKKIENHTKTVSQMLGSLKSVRVWRFGAYYFLVFGCFVAYAQWLLPNFMNVYQTSLVMGGMFATMFSLPSGVIRAFGGYLSDKFGARKVMYWVLSSSVILSALLMVPKMDITTAGPGVMAGKKGMITEVSETNVKVGDKDFAINKKVEKPVESTVFPTKNSWQEVVVKENQEVKKKELLAKGVTAIHFSANMWVYLVLVILIGISWGIGKAAVYKHIPEYFPTEVGVVGGMVGMIGGLGGFFGPIIFGYLLTSTGFWSSSWIFILIFSSICLIWMHRTVTKIMNEKQPALAKVMERQSSRK</sequence>
<comment type="subcellular location">
    <subcellularLocation>
        <location evidence="1">Membrane</location>
        <topology evidence="1">Multi-pass membrane protein</topology>
    </subcellularLocation>
</comment>
<accession>A0A1M5LDB2</accession>
<dbReference type="Proteomes" id="UP000184516">
    <property type="component" value="Unassembled WGS sequence"/>
</dbReference>
<dbReference type="OrthoDB" id="9773404at2"/>
<evidence type="ECO:0000256" key="5">
    <source>
        <dbReference type="ARBA" id="ARBA00023063"/>
    </source>
</evidence>
<evidence type="ECO:0000313" key="9">
    <source>
        <dbReference type="EMBL" id="SHG62935.1"/>
    </source>
</evidence>
<evidence type="ECO:0000256" key="2">
    <source>
        <dbReference type="ARBA" id="ARBA00008432"/>
    </source>
</evidence>
<evidence type="ECO:0000256" key="4">
    <source>
        <dbReference type="ARBA" id="ARBA00022989"/>
    </source>
</evidence>
<keyword evidence="4 7" id="KW-1133">Transmembrane helix</keyword>
<dbReference type="GO" id="GO:0015112">
    <property type="term" value="F:nitrate transmembrane transporter activity"/>
    <property type="evidence" value="ECO:0007669"/>
    <property type="project" value="InterPro"/>
</dbReference>
<dbReference type="Gene3D" id="1.20.1250.20">
    <property type="entry name" value="MFS general substrate transporter like domains"/>
    <property type="match status" value="2"/>
</dbReference>
<proteinExistence type="inferred from homology"/>
<evidence type="ECO:0000256" key="7">
    <source>
        <dbReference type="SAM" id="Phobius"/>
    </source>
</evidence>
<organism evidence="9 10">
    <name type="scientific">Flavobacterium fluvii</name>
    <dbReference type="NCBI Taxonomy" id="468056"/>
    <lineage>
        <taxon>Bacteria</taxon>
        <taxon>Pseudomonadati</taxon>
        <taxon>Bacteroidota</taxon>
        <taxon>Flavobacteriia</taxon>
        <taxon>Flavobacteriales</taxon>
        <taxon>Flavobacteriaceae</taxon>
        <taxon>Flavobacterium</taxon>
    </lineage>
</organism>
<feature type="transmembrane region" description="Helical" evidence="7">
    <location>
        <begin position="420"/>
        <end position="445"/>
    </location>
</feature>
<keyword evidence="3 7" id="KW-0812">Transmembrane</keyword>
<reference evidence="10" key="1">
    <citation type="submission" date="2016-11" db="EMBL/GenBank/DDBJ databases">
        <authorList>
            <person name="Varghese N."/>
            <person name="Submissions S."/>
        </authorList>
    </citation>
    <scope>NUCLEOTIDE SEQUENCE [LARGE SCALE GENOMIC DNA]</scope>
    <source>
        <strain evidence="10">DSM 19978</strain>
    </source>
</reference>
<comment type="similarity">
    <text evidence="2">Belongs to the major facilitator superfamily. Nitrate/nitrite porter (TC 2.A.1.8) family.</text>
</comment>
<dbReference type="InterPro" id="IPR011701">
    <property type="entry name" value="MFS"/>
</dbReference>
<feature type="transmembrane region" description="Helical" evidence="7">
    <location>
        <begin position="51"/>
        <end position="69"/>
    </location>
</feature>
<dbReference type="Pfam" id="PF07690">
    <property type="entry name" value="MFS_1"/>
    <property type="match status" value="2"/>
</dbReference>
<dbReference type="PANTHER" id="PTHR23515">
    <property type="entry name" value="HIGH-AFFINITY NITRATE TRANSPORTER 2.3"/>
    <property type="match status" value="1"/>
</dbReference>
<feature type="transmembrane region" description="Helical" evidence="7">
    <location>
        <begin position="176"/>
        <end position="194"/>
    </location>
</feature>
<keyword evidence="5" id="KW-0534">Nitrate assimilation</keyword>
<feature type="transmembrane region" description="Helical" evidence="7">
    <location>
        <begin position="250"/>
        <end position="272"/>
    </location>
</feature>
<dbReference type="PROSITE" id="PS50850">
    <property type="entry name" value="MFS"/>
    <property type="match status" value="1"/>
</dbReference>
<dbReference type="InterPro" id="IPR036259">
    <property type="entry name" value="MFS_trans_sf"/>
</dbReference>
<dbReference type="SUPFAM" id="SSF103473">
    <property type="entry name" value="MFS general substrate transporter"/>
    <property type="match status" value="2"/>
</dbReference>
<keyword evidence="6 7" id="KW-0472">Membrane</keyword>
<evidence type="ECO:0000256" key="3">
    <source>
        <dbReference type="ARBA" id="ARBA00022692"/>
    </source>
</evidence>
<feature type="transmembrane region" description="Helical" evidence="7">
    <location>
        <begin position="451"/>
        <end position="470"/>
    </location>
</feature>
<dbReference type="AlphaFoldDB" id="A0A1M5LDB2"/>
<dbReference type="EMBL" id="FQWB01000005">
    <property type="protein sequence ID" value="SHG62935.1"/>
    <property type="molecule type" value="Genomic_DNA"/>
</dbReference>
<dbReference type="GO" id="GO:0016020">
    <property type="term" value="C:membrane"/>
    <property type="evidence" value="ECO:0007669"/>
    <property type="project" value="UniProtKB-SubCell"/>
</dbReference>
<feature type="transmembrane region" description="Helical" evidence="7">
    <location>
        <begin position="387"/>
        <end position="408"/>
    </location>
</feature>
<feature type="domain" description="Major facilitator superfamily (MFS) profile" evidence="8">
    <location>
        <begin position="12"/>
        <end position="481"/>
    </location>
</feature>
<dbReference type="InterPro" id="IPR044772">
    <property type="entry name" value="NO3_transporter"/>
</dbReference>
<evidence type="ECO:0000256" key="6">
    <source>
        <dbReference type="ARBA" id="ARBA00023136"/>
    </source>
</evidence>
<protein>
    <submittedName>
        <fullName evidence="9">MFS transporter, NNP family, nitrate/nitrite transporter</fullName>
    </submittedName>
</protein>
<feature type="transmembrane region" description="Helical" evidence="7">
    <location>
        <begin position="284"/>
        <end position="301"/>
    </location>
</feature>
<feature type="transmembrane region" description="Helical" evidence="7">
    <location>
        <begin position="12"/>
        <end position="39"/>
    </location>
</feature>
<evidence type="ECO:0000259" key="8">
    <source>
        <dbReference type="PROSITE" id="PS50850"/>
    </source>
</evidence>
<feature type="transmembrane region" description="Helical" evidence="7">
    <location>
        <begin position="105"/>
        <end position="126"/>
    </location>
</feature>
<evidence type="ECO:0000313" key="10">
    <source>
        <dbReference type="Proteomes" id="UP000184516"/>
    </source>
</evidence>
<evidence type="ECO:0000256" key="1">
    <source>
        <dbReference type="ARBA" id="ARBA00004141"/>
    </source>
</evidence>
<gene>
    <name evidence="9" type="ORF">SAMN05443549_105163</name>
</gene>
<name>A0A1M5LDB2_9FLAO</name>
<dbReference type="STRING" id="468056.SAMN05443549_105163"/>
<keyword evidence="10" id="KW-1185">Reference proteome</keyword>
<dbReference type="RefSeq" id="WP_073371002.1">
    <property type="nucleotide sequence ID" value="NZ_FQWB01000005.1"/>
</dbReference>
<feature type="transmembrane region" description="Helical" evidence="7">
    <location>
        <begin position="81"/>
        <end position="99"/>
    </location>
</feature>
<dbReference type="InterPro" id="IPR020846">
    <property type="entry name" value="MFS_dom"/>
</dbReference>